<accession>N2AC78</accession>
<proteinExistence type="predicted"/>
<keyword evidence="3" id="KW-1185">Reference proteome</keyword>
<evidence type="ECO:0000313" key="3">
    <source>
        <dbReference type="Proteomes" id="UP000012589"/>
    </source>
</evidence>
<evidence type="ECO:0000256" key="1">
    <source>
        <dbReference type="SAM" id="Coils"/>
    </source>
</evidence>
<dbReference type="EMBL" id="AQFT01000074">
    <property type="protein sequence ID" value="EMZ27042.1"/>
    <property type="molecule type" value="Genomic_DNA"/>
</dbReference>
<dbReference type="HOGENOM" id="CLU_170250_0_0_9"/>
<reference evidence="2 3" key="1">
    <citation type="journal article" date="2014" name="Genome Announc.">
        <title>Draft genome sequences of the altered schaedler flora, a defined bacterial community from gnotobiotic mice.</title>
        <authorList>
            <person name="Wannemuehler M.J."/>
            <person name="Overstreet A.M."/>
            <person name="Ward D.V."/>
            <person name="Phillips G.J."/>
        </authorList>
    </citation>
    <scope>NUCLEOTIDE SEQUENCE [LARGE SCALE GENOMIC DNA]</scope>
    <source>
        <strain evidence="2 3">ASF492</strain>
    </source>
</reference>
<name>N2AC78_9FIRM</name>
<dbReference type="AlphaFoldDB" id="N2AC78"/>
<sequence length="116" mass="13595">MKNEVTEKLELFLQNLRCEDMGRETLVHLDSCRMESERLAELEEEYKQTMNGLENHSRDFLERYIEQMQSKAFAEQQQAYLQGMLDAFQILFGLGVISPNQNVEKIIAHLKNDSPK</sequence>
<keyword evidence="1" id="KW-0175">Coiled coil</keyword>
<protein>
    <submittedName>
        <fullName evidence="2">Uncharacterized protein</fullName>
    </submittedName>
</protein>
<dbReference type="PATRIC" id="fig|1235802.3.peg.2643"/>
<gene>
    <name evidence="2" type="ORF">C823_02501</name>
</gene>
<evidence type="ECO:0000313" key="2">
    <source>
        <dbReference type="EMBL" id="EMZ27042.1"/>
    </source>
</evidence>
<feature type="coiled-coil region" evidence="1">
    <location>
        <begin position="32"/>
        <end position="59"/>
    </location>
</feature>
<comment type="caution">
    <text evidence="2">The sequence shown here is derived from an EMBL/GenBank/DDBJ whole genome shotgun (WGS) entry which is preliminary data.</text>
</comment>
<dbReference type="eggNOG" id="ENOG5032I4G">
    <property type="taxonomic scope" value="Bacteria"/>
</dbReference>
<organism evidence="2 3">
    <name type="scientific">Eubacterium plexicaudatum ASF492</name>
    <dbReference type="NCBI Taxonomy" id="1235802"/>
    <lineage>
        <taxon>Bacteria</taxon>
        <taxon>Bacillati</taxon>
        <taxon>Bacillota</taxon>
        <taxon>Clostridia</taxon>
        <taxon>Eubacteriales</taxon>
        <taxon>Eubacteriaceae</taxon>
        <taxon>Eubacterium</taxon>
    </lineage>
</organism>
<dbReference type="Proteomes" id="UP000012589">
    <property type="component" value="Unassembled WGS sequence"/>
</dbReference>